<dbReference type="InterPro" id="IPR036249">
    <property type="entry name" value="Thioredoxin-like_sf"/>
</dbReference>
<feature type="region of interest" description="Disordered" evidence="2">
    <location>
        <begin position="1075"/>
        <end position="1124"/>
    </location>
</feature>
<dbReference type="PANTHER" id="PTHR33050">
    <property type="entry name" value="REVERSE TRANSCRIPTASE DOMAIN-CONTAINING PROTEIN"/>
    <property type="match status" value="1"/>
</dbReference>
<dbReference type="InterPro" id="IPR011010">
    <property type="entry name" value="DNA_brk_join_enz"/>
</dbReference>
<feature type="region of interest" description="Disordered" evidence="2">
    <location>
        <begin position="2047"/>
        <end position="2098"/>
    </location>
</feature>
<dbReference type="PROSITE" id="PS51354">
    <property type="entry name" value="GLUTAREDOXIN_2"/>
    <property type="match status" value="1"/>
</dbReference>
<dbReference type="Proteomes" id="UP001516023">
    <property type="component" value="Unassembled WGS sequence"/>
</dbReference>
<keyword evidence="3" id="KW-0732">Signal</keyword>
<gene>
    <name evidence="5" type="ORF">HJC23_001386</name>
</gene>
<evidence type="ECO:0000256" key="3">
    <source>
        <dbReference type="SAM" id="SignalP"/>
    </source>
</evidence>
<name>A0ABD3P991_9STRA</name>
<dbReference type="InterPro" id="IPR052055">
    <property type="entry name" value="Hepadnavirus_pol/RT"/>
</dbReference>
<reference evidence="5 6" key="1">
    <citation type="journal article" date="2020" name="G3 (Bethesda)">
        <title>Improved Reference Genome for Cyclotella cryptica CCMP332, a Model for Cell Wall Morphogenesis, Salinity Adaptation, and Lipid Production in Diatoms (Bacillariophyta).</title>
        <authorList>
            <person name="Roberts W.R."/>
            <person name="Downey K.M."/>
            <person name="Ruck E.C."/>
            <person name="Traller J.C."/>
            <person name="Alverson A.J."/>
        </authorList>
    </citation>
    <scope>NUCLEOTIDE SEQUENCE [LARGE SCALE GENOMIC DNA]</scope>
    <source>
        <strain evidence="5 6">CCMP332</strain>
    </source>
</reference>
<proteinExistence type="predicted"/>
<evidence type="ECO:0000256" key="1">
    <source>
        <dbReference type="ARBA" id="ARBA00023172"/>
    </source>
</evidence>
<evidence type="ECO:0000313" key="5">
    <source>
        <dbReference type="EMBL" id="KAL3784187.1"/>
    </source>
</evidence>
<feature type="compositionally biased region" description="Basic and acidic residues" evidence="2">
    <location>
        <begin position="1080"/>
        <end position="1124"/>
    </location>
</feature>
<dbReference type="Pfam" id="PF13911">
    <property type="entry name" value="AhpC-TSA_2"/>
    <property type="match status" value="1"/>
</dbReference>
<dbReference type="Pfam" id="PF00462">
    <property type="entry name" value="Glutaredoxin"/>
    <property type="match status" value="1"/>
</dbReference>
<feature type="compositionally biased region" description="Polar residues" evidence="2">
    <location>
        <begin position="2073"/>
        <end position="2084"/>
    </location>
</feature>
<dbReference type="SUPFAM" id="SSF52833">
    <property type="entry name" value="Thioredoxin-like"/>
    <property type="match status" value="1"/>
</dbReference>
<feature type="domain" description="Glutaredoxin" evidence="4">
    <location>
        <begin position="408"/>
        <end position="475"/>
    </location>
</feature>
<dbReference type="SUPFAM" id="SSF56349">
    <property type="entry name" value="DNA breaking-rejoining enzymes"/>
    <property type="match status" value="1"/>
</dbReference>
<feature type="signal peptide" evidence="3">
    <location>
        <begin position="1"/>
        <end position="32"/>
    </location>
</feature>
<feature type="compositionally biased region" description="Basic and acidic residues" evidence="2">
    <location>
        <begin position="1177"/>
        <end position="1199"/>
    </location>
</feature>
<dbReference type="GO" id="GO:0006310">
    <property type="term" value="P:DNA recombination"/>
    <property type="evidence" value="ECO:0007669"/>
    <property type="project" value="UniProtKB-KW"/>
</dbReference>
<feature type="compositionally biased region" description="Polar residues" evidence="2">
    <location>
        <begin position="1212"/>
        <end position="1222"/>
    </location>
</feature>
<organism evidence="5 6">
    <name type="scientific">Cyclotella cryptica</name>
    <dbReference type="NCBI Taxonomy" id="29204"/>
    <lineage>
        <taxon>Eukaryota</taxon>
        <taxon>Sar</taxon>
        <taxon>Stramenopiles</taxon>
        <taxon>Ochrophyta</taxon>
        <taxon>Bacillariophyta</taxon>
        <taxon>Coscinodiscophyceae</taxon>
        <taxon>Thalassiosirophycidae</taxon>
        <taxon>Stephanodiscales</taxon>
        <taxon>Stephanodiscaceae</taxon>
        <taxon>Cyclotella</taxon>
    </lineage>
</organism>
<evidence type="ECO:0000313" key="6">
    <source>
        <dbReference type="Proteomes" id="UP001516023"/>
    </source>
</evidence>
<dbReference type="InterPro" id="IPR002109">
    <property type="entry name" value="Glutaredoxin"/>
</dbReference>
<accession>A0ABD3P991</accession>
<evidence type="ECO:0000259" key="4">
    <source>
        <dbReference type="Pfam" id="PF00462"/>
    </source>
</evidence>
<feature type="region of interest" description="Disordered" evidence="2">
    <location>
        <begin position="1175"/>
        <end position="1331"/>
    </location>
</feature>
<keyword evidence="6" id="KW-1185">Reference proteome</keyword>
<keyword evidence="1" id="KW-0233">DNA recombination</keyword>
<dbReference type="InterPro" id="IPR032801">
    <property type="entry name" value="PXL2A/B/C"/>
</dbReference>
<dbReference type="Gene3D" id="1.10.443.10">
    <property type="entry name" value="Intergrase catalytic core"/>
    <property type="match status" value="1"/>
</dbReference>
<feature type="compositionally biased region" description="Basic and acidic residues" evidence="2">
    <location>
        <begin position="2385"/>
        <end position="2404"/>
    </location>
</feature>
<comment type="caution">
    <text evidence="5">The sequence shown here is derived from an EMBL/GenBank/DDBJ whole genome shotgun (WGS) entry which is preliminary data.</text>
</comment>
<dbReference type="EMBL" id="JABMIG020000241">
    <property type="protein sequence ID" value="KAL3784187.1"/>
    <property type="molecule type" value="Genomic_DNA"/>
</dbReference>
<feature type="chain" id="PRO_5044828200" description="Glutaredoxin domain-containing protein" evidence="3">
    <location>
        <begin position="33"/>
        <end position="2427"/>
    </location>
</feature>
<dbReference type="InterPro" id="IPR013762">
    <property type="entry name" value="Integrase-like_cat_sf"/>
</dbReference>
<dbReference type="Gene3D" id="3.40.30.10">
    <property type="entry name" value="Glutaredoxin"/>
    <property type="match status" value="1"/>
</dbReference>
<sequence>MPNHHRRHLALLASFTYLPILLLSIHLYPVNAFSTKAYTTLQTATTLIDPTTGLVLSSPILPPPTPLNKNKKKSLIVLLPQLGEFDSAKYCDFLTAALPTLEQQDIELKVIGIGNVQAATAFSQFTSLPKDKLLLDPEGAIHKELDLYSGPNFTLPNVIADNEGLLKFFLSQLPGGIPQDPTQYFPVANAWFNYLAMCAGIGSKGTLSEILRGYLGDSTAPERFREDDVVKAGFITIGPGVGNVKIGPLQYTQWFADERGYQRPVELATVRLKNMVEVLTKWDTYVSNPLAIAQRGGTYLFDEEGNELYCHKSTGVLTYSQTMGRPLSFLSPYIDEGVARNPLGLADTGGGELKRGRGILKPAGKFMGLLSVLFKIENQLQAKLLGAEDGDYVRAKKEIQDTISNHPVVVYTYGLSPFSAEALGVLDEMGVNYKNVEVGLEWFLLDKEKSILRAQLLELTGQSSLPHVFVNGEHVGGLFTGSSDRRYPGLAGLKESGKLIDMIGEKMSGSTLGDVKTEMRKQMEGALPPPVSAIFEIWNFGAEDERWPFRSHSAESSPFLNDSANRNMSGFAKIMDPDVSSQRRLDYLTNDEDIVFLGTNASREIQVFHSPKNLGGSVMRKFNKFVCLIGLGPNATCVEIDDAEATMSKIETCTPTLDELEGCPDAKAIEDLGDRAETGTVTFKGTVFFVVAPWLRDLIMNLDSNDPFELIPSILSAAKDFDREAVNAVPPYEESERAATHGGDFVLWAWSVGKGKIPSIQYTVRPDDEEMENYRAGGSPKRLRKTNGTISDEVMRNIAASLSNQNEEFALSRELREKEFAAKMEKEEDKKNKVKDLHPAVLNMLLNAAATNSKTKPEDLPESCKAFFNRKSAGQADEELKLQFENLDMGDVFISYPLVQALFGGKLTYPAMGSPCNLSAFSFCERDPSTDDEEDRRGLVIHLVKEEGKGRSLEEIKSSTRQIVRAPTDYNSLITKLEYFWGAYRIFFGADSIATLAVKSIIEEIADHKTKFKKASNRDKTFATRFLYAVDVRFQEFLHLCKIMKNRDDVDDRILDVSDLIKGVRFGSFSMDLPPNTKAIDADRPIREKEETEPKQRKPNPKEDGKRHITNDAQHSDLKMKDSEDWKKDFVGKHAKLKPSWEGNSGKTKMCVRWHVKGDCFRDCENAASHVAGDQIPDDKLAAMKNGARPERKPPDSHPRTSALQRYKARRSSNSDGHNQNLVPDECKNLAPREYIPLVPHERKQNTEGLITERDKPAQRDQNNDSPTRKKKKYAAPTYTNDILGKYSSPDPLAPPDPERNAIDKEESDSPSPKCFPSTEESAPPSDPGQCRHCATETAVMPYPTWPINLIQIIREIASIQPSKPKTPEFDFRLTMEAAENNAKVLAKYGNNLEQAILAQAESPVGYGSEFRPTNQLVKLFGLHPCWPRMQAILTRGSKWTLNRLEEDQRKRDLEDALAFRNHKGAQKKPTQLRSLVEKDVTHGYGLPLPLRDIRTIPGIIIAPMNIASQNTINELGQIVEKERLTHDQSFEWSSGRSVNNRVNLEDFMPCMFGKPLLRMVNWAVAARHKFPKQKIFASKIDFKSAFRRCHLNAETALQTCTQLPEDELAIVSLRLSFGGRPCPQEWGALAEPICDLTNTILKSDDWNPADLFSPYQHLVPKKKPLSKDIPFGEAKTLTVNIPVDPRGHADVYIDDIFTLSVDLDGTDNTDRLESAALLAIHAAARPKHKEEPIPREEMPALAKLAAEAGLEETKTILGWSFDFRRLLVSLPENKFLAWKTEVKKLIESGSSTAKELERLIGRLTHLSTIVPSVHHFLSRLRDLQNRAKTRRRIKIDAKCSDDLKLMSFFLDRARDGIDMNIVAYLLPTSCYRSDSCPYGLGGYSNDGRGWRWYLPPELRFRASNNLLEHLAAIITPWIDLIHGRLKKGDCILSMTDSTTSEGWARKTNFSELGADPVEATVRIEVARQHATNLLTAGVKDYSQWFPGSENQVADALSRDDDRSDDELTNIFRNFCPEQVPERFEISPLPSEIVSWVTSLLLKLPQKQQLHERHKRTKLGRGEDGLPGAAKSDSGTNSSLTPSHQFREPDCSEPSQQPYAKDAFRENNRPDPTKDEDGEPSRFLSRLLRSFKNEDPQSKQQKALPAVVLRELAKMRFTETQIAIRELAVGAYFFACRSCEYLKVPAAEKKKTTILRLKDIRFSKNGVELFHNDPHLELADSVSLTFTNQKNGIKNDQVTHQRTNDTLFCPVRTFAKITKRIRGYAGLSDNTPISAVWRHGKIDHILAKEMTIALRNAVEAYGETKLGINRGDIGTHSLRSGSAMAMYLGECPVYVIMMIGRWSSDAFLVYIRKQIEQFSHGVSSKMLRFQFHRHVSDGAAPSQRHAGDSMKHEGVRRSHPDRLGSRWNITGTMAQLARESPPLSMRN</sequence>
<dbReference type="PANTHER" id="PTHR33050:SF7">
    <property type="entry name" value="RIBONUCLEASE H"/>
    <property type="match status" value="1"/>
</dbReference>
<feature type="region of interest" description="Disordered" evidence="2">
    <location>
        <begin position="2378"/>
        <end position="2406"/>
    </location>
</feature>
<evidence type="ECO:0000256" key="2">
    <source>
        <dbReference type="SAM" id="MobiDB-lite"/>
    </source>
</evidence>
<feature type="compositionally biased region" description="Basic and acidic residues" evidence="2">
    <location>
        <begin position="1240"/>
        <end position="1263"/>
    </location>
</feature>
<protein>
    <recommendedName>
        <fullName evidence="4">Glutaredoxin domain-containing protein</fullName>
    </recommendedName>
</protein>